<comment type="caution">
    <text evidence="3">The sequence shown here is derived from an EMBL/GenBank/DDBJ whole genome shotgun (WGS) entry which is preliminary data.</text>
</comment>
<evidence type="ECO:0000313" key="3">
    <source>
        <dbReference type="EMBL" id="KAK4216800.1"/>
    </source>
</evidence>
<feature type="compositionally biased region" description="Basic and acidic residues" evidence="1">
    <location>
        <begin position="1"/>
        <end position="16"/>
    </location>
</feature>
<feature type="transmembrane region" description="Helical" evidence="2">
    <location>
        <begin position="189"/>
        <end position="210"/>
    </location>
</feature>
<keyword evidence="2" id="KW-0472">Membrane</keyword>
<keyword evidence="2" id="KW-1133">Transmembrane helix</keyword>
<keyword evidence="2" id="KW-0812">Transmembrane</keyword>
<keyword evidence="4" id="KW-1185">Reference proteome</keyword>
<feature type="transmembrane region" description="Helical" evidence="2">
    <location>
        <begin position="147"/>
        <end position="169"/>
    </location>
</feature>
<gene>
    <name evidence="3" type="ORF">QBC37DRAFT_385099</name>
</gene>
<accession>A0AAN6YFP8</accession>
<dbReference type="AlphaFoldDB" id="A0AAN6YFP8"/>
<feature type="compositionally biased region" description="Low complexity" evidence="1">
    <location>
        <begin position="19"/>
        <end position="31"/>
    </location>
</feature>
<evidence type="ECO:0000313" key="4">
    <source>
        <dbReference type="Proteomes" id="UP001301769"/>
    </source>
</evidence>
<organism evidence="3 4">
    <name type="scientific">Rhypophila decipiens</name>
    <dbReference type="NCBI Taxonomy" id="261697"/>
    <lineage>
        <taxon>Eukaryota</taxon>
        <taxon>Fungi</taxon>
        <taxon>Dikarya</taxon>
        <taxon>Ascomycota</taxon>
        <taxon>Pezizomycotina</taxon>
        <taxon>Sordariomycetes</taxon>
        <taxon>Sordariomycetidae</taxon>
        <taxon>Sordariales</taxon>
        <taxon>Naviculisporaceae</taxon>
        <taxon>Rhypophila</taxon>
    </lineage>
</organism>
<feature type="compositionally biased region" description="Polar residues" evidence="1">
    <location>
        <begin position="58"/>
        <end position="76"/>
    </location>
</feature>
<evidence type="ECO:0000256" key="1">
    <source>
        <dbReference type="SAM" id="MobiDB-lite"/>
    </source>
</evidence>
<protein>
    <submittedName>
        <fullName evidence="3">Uncharacterized protein</fullName>
    </submittedName>
</protein>
<feature type="transmembrane region" description="Helical" evidence="2">
    <location>
        <begin position="258"/>
        <end position="278"/>
    </location>
</feature>
<reference evidence="3" key="1">
    <citation type="journal article" date="2023" name="Mol. Phylogenet. Evol.">
        <title>Genome-scale phylogeny and comparative genomics of the fungal order Sordariales.</title>
        <authorList>
            <person name="Hensen N."/>
            <person name="Bonometti L."/>
            <person name="Westerberg I."/>
            <person name="Brannstrom I.O."/>
            <person name="Guillou S."/>
            <person name="Cros-Aarteil S."/>
            <person name="Calhoun S."/>
            <person name="Haridas S."/>
            <person name="Kuo A."/>
            <person name="Mondo S."/>
            <person name="Pangilinan J."/>
            <person name="Riley R."/>
            <person name="LaButti K."/>
            <person name="Andreopoulos B."/>
            <person name="Lipzen A."/>
            <person name="Chen C."/>
            <person name="Yan M."/>
            <person name="Daum C."/>
            <person name="Ng V."/>
            <person name="Clum A."/>
            <person name="Steindorff A."/>
            <person name="Ohm R.A."/>
            <person name="Martin F."/>
            <person name="Silar P."/>
            <person name="Natvig D.O."/>
            <person name="Lalanne C."/>
            <person name="Gautier V."/>
            <person name="Ament-Velasquez S.L."/>
            <person name="Kruys A."/>
            <person name="Hutchinson M.I."/>
            <person name="Powell A.J."/>
            <person name="Barry K."/>
            <person name="Miller A.N."/>
            <person name="Grigoriev I.V."/>
            <person name="Debuchy R."/>
            <person name="Gladieux P."/>
            <person name="Hiltunen Thoren M."/>
            <person name="Johannesson H."/>
        </authorList>
    </citation>
    <scope>NUCLEOTIDE SEQUENCE</scope>
    <source>
        <strain evidence="3">PSN293</strain>
    </source>
</reference>
<feature type="transmembrane region" description="Helical" evidence="2">
    <location>
        <begin position="728"/>
        <end position="747"/>
    </location>
</feature>
<feature type="region of interest" description="Disordered" evidence="1">
    <location>
        <begin position="1"/>
        <end position="99"/>
    </location>
</feature>
<dbReference type="Proteomes" id="UP001301769">
    <property type="component" value="Unassembled WGS sequence"/>
</dbReference>
<name>A0AAN6YFP8_9PEZI</name>
<evidence type="ECO:0000256" key="2">
    <source>
        <dbReference type="SAM" id="Phobius"/>
    </source>
</evidence>
<reference evidence="3" key="2">
    <citation type="submission" date="2023-05" db="EMBL/GenBank/DDBJ databases">
        <authorList>
            <consortium name="Lawrence Berkeley National Laboratory"/>
            <person name="Steindorff A."/>
            <person name="Hensen N."/>
            <person name="Bonometti L."/>
            <person name="Westerberg I."/>
            <person name="Brannstrom I.O."/>
            <person name="Guillou S."/>
            <person name="Cros-Aarteil S."/>
            <person name="Calhoun S."/>
            <person name="Haridas S."/>
            <person name="Kuo A."/>
            <person name="Mondo S."/>
            <person name="Pangilinan J."/>
            <person name="Riley R."/>
            <person name="Labutti K."/>
            <person name="Andreopoulos B."/>
            <person name="Lipzen A."/>
            <person name="Chen C."/>
            <person name="Yanf M."/>
            <person name="Daum C."/>
            <person name="Ng V."/>
            <person name="Clum A."/>
            <person name="Ohm R."/>
            <person name="Martin F."/>
            <person name="Silar P."/>
            <person name="Natvig D."/>
            <person name="Lalanne C."/>
            <person name="Gautier V."/>
            <person name="Ament-Velasquez S.L."/>
            <person name="Kruys A."/>
            <person name="Hutchinson M.I."/>
            <person name="Powell A.J."/>
            <person name="Barry K."/>
            <person name="Miller A.N."/>
            <person name="Grigoriev I.V."/>
            <person name="Debuchy R."/>
            <person name="Gladieux P."/>
            <person name="Thoren M.H."/>
            <person name="Johannesson H."/>
        </authorList>
    </citation>
    <scope>NUCLEOTIDE SEQUENCE</scope>
    <source>
        <strain evidence="3">PSN293</strain>
    </source>
</reference>
<sequence>MAQHSHDMDSVVHGRESNPQQPTAQAQPTPQNSWWQRSSHGSFPSGPDSPPGPYSSRIHGNTWPSAQSSSHTTVISSEEAVGGSPGYHQSLPRPSTFHLGQRETKVIETAVAELSESSSATCVSNRQEEEKKEVISKHRGVALLRSFIHIIPIFTAAIVIFFNASEYYIGGELEGNTDQDTEKLAALQFAAKVHELFMITSIGYLVVTYIKREMISNEGIPFGAVFSPTQFQNISFLWSAAMWGIIFSKWKHTGRKLFIISLIFVCTILGLAVGPSTANLMRPRLDRWPAGGTTLWINASLDELYPTVVRPSDSIAHCLVDTGDLACPAGNWQTLNQLFFSYWPQLTNMQTVPQYFSIPSRFSTMTMHIKSRRSDHEDAVKPIWSGAYTIATVALAPLADAVVEMVRLWEYAARYSERRIRFRQDTYFDMGAKQPVVFARCLRSHDRAEILFPALGGMDKVDGLNETQNATLHETINLTDESVTAELSALLSPDQLPSFIWVDDEDIINATSGSIAVIMTNPDGSDGQGEFFPCTVLAAWGDGYLTSRLGLTKVSNGTTAKFETQGPFNPSWPPVKIQADWARYLNPSTPSLSNSSSSSSALANILESSGLWHPPSSTTGPAPFGFGEIIVENALTLLMASGLSRYAYTASLRLDLLKGPVDPTNLWDGGTWASELLPNSKFGDMGPAGEAFNPPTEEELSAGSSSSFGLRIEVLGYAYSMQKGMTQMVSAMVLAVYIFLMVLHVLFTLSTGWSSGSWGSPPEVAALALRSRIPGPGGEGSEDGDGLFKNTGAGIDKVRVYEEKCCVRVVGGGGGDRHGDGTGDGRRGHGHLEMVFRDREGEKDQMGRVEENVSYG</sequence>
<dbReference type="EMBL" id="MU858065">
    <property type="protein sequence ID" value="KAK4216800.1"/>
    <property type="molecule type" value="Genomic_DNA"/>
</dbReference>
<proteinExistence type="predicted"/>